<dbReference type="EMBL" id="JBHLWP010000011">
    <property type="protein sequence ID" value="MFC0252675.1"/>
    <property type="molecule type" value="Genomic_DNA"/>
</dbReference>
<evidence type="ECO:0000256" key="6">
    <source>
        <dbReference type="SAM" id="Phobius"/>
    </source>
</evidence>
<keyword evidence="3 6" id="KW-0812">Transmembrane</keyword>
<dbReference type="Proteomes" id="UP001589773">
    <property type="component" value="Unassembled WGS sequence"/>
</dbReference>
<evidence type="ECO:0000256" key="4">
    <source>
        <dbReference type="ARBA" id="ARBA00022989"/>
    </source>
</evidence>
<evidence type="ECO:0000313" key="7">
    <source>
        <dbReference type="EMBL" id="MFC0252675.1"/>
    </source>
</evidence>
<feature type="transmembrane region" description="Helical" evidence="6">
    <location>
        <begin position="36"/>
        <end position="59"/>
    </location>
</feature>
<feature type="transmembrane region" description="Helical" evidence="6">
    <location>
        <begin position="169"/>
        <end position="190"/>
    </location>
</feature>
<keyword evidence="2" id="KW-1003">Cell membrane</keyword>
<proteinExistence type="predicted"/>
<evidence type="ECO:0000313" key="8">
    <source>
        <dbReference type="Proteomes" id="UP001589773"/>
    </source>
</evidence>
<dbReference type="InterPro" id="IPR003740">
    <property type="entry name" value="YitT"/>
</dbReference>
<comment type="subcellular location">
    <subcellularLocation>
        <location evidence="1">Cell membrane</location>
        <topology evidence="1">Multi-pass membrane protein</topology>
    </subcellularLocation>
</comment>
<protein>
    <submittedName>
        <fullName evidence="7">YitT family protein</fullName>
    </submittedName>
</protein>
<evidence type="ECO:0000256" key="2">
    <source>
        <dbReference type="ARBA" id="ARBA00022475"/>
    </source>
</evidence>
<keyword evidence="8" id="KW-1185">Reference proteome</keyword>
<sequence>MMQGALHPQPAQHAAQAAPQASRPVVVKPHSLFDDVYGITVGVLFVAMGVLLLQAAGLITGGVAGISLLASYLTGQSVGMLFMLINLPFFLFGYLFMGARFTIKSLIGSMLIMAMLKLMPSGLVIGHVHPMVAALGGGTFCGMGILALARHGAGVGGTGIVTLWLQKKYAINAGRTQVLIDGVILLAALSVVAPELVGWSSLSAIAISSMVMAWHRPGRYFGN</sequence>
<evidence type="ECO:0000256" key="1">
    <source>
        <dbReference type="ARBA" id="ARBA00004651"/>
    </source>
</evidence>
<feature type="transmembrane region" description="Helical" evidence="6">
    <location>
        <begin position="79"/>
        <end position="99"/>
    </location>
</feature>
<evidence type="ECO:0000256" key="5">
    <source>
        <dbReference type="ARBA" id="ARBA00023136"/>
    </source>
</evidence>
<comment type="caution">
    <text evidence="7">The sequence shown here is derived from an EMBL/GenBank/DDBJ whole genome shotgun (WGS) entry which is preliminary data.</text>
</comment>
<name>A0ABV6FGL6_9BURK</name>
<reference evidence="7 8" key="1">
    <citation type="submission" date="2024-09" db="EMBL/GenBank/DDBJ databases">
        <authorList>
            <person name="Sun Q."/>
            <person name="Mori K."/>
        </authorList>
    </citation>
    <scope>NUCLEOTIDE SEQUENCE [LARGE SCALE GENOMIC DNA]</scope>
    <source>
        <strain evidence="7 8">CCM 7792</strain>
    </source>
</reference>
<accession>A0ABV6FGL6</accession>
<dbReference type="PANTHER" id="PTHR33545">
    <property type="entry name" value="UPF0750 MEMBRANE PROTEIN YITT-RELATED"/>
    <property type="match status" value="1"/>
</dbReference>
<dbReference type="PANTHER" id="PTHR33545:SF5">
    <property type="entry name" value="UPF0750 MEMBRANE PROTEIN YITT"/>
    <property type="match status" value="1"/>
</dbReference>
<gene>
    <name evidence="7" type="ORF">ACFFJK_12315</name>
</gene>
<evidence type="ECO:0000256" key="3">
    <source>
        <dbReference type="ARBA" id="ARBA00022692"/>
    </source>
</evidence>
<dbReference type="RefSeq" id="WP_379679473.1">
    <property type="nucleotide sequence ID" value="NZ_JBHLWP010000011.1"/>
</dbReference>
<keyword evidence="4 6" id="KW-1133">Transmembrane helix</keyword>
<organism evidence="7 8">
    <name type="scientific">Massilia consociata</name>
    <dbReference type="NCBI Taxonomy" id="760117"/>
    <lineage>
        <taxon>Bacteria</taxon>
        <taxon>Pseudomonadati</taxon>
        <taxon>Pseudomonadota</taxon>
        <taxon>Betaproteobacteria</taxon>
        <taxon>Burkholderiales</taxon>
        <taxon>Oxalobacteraceae</taxon>
        <taxon>Telluria group</taxon>
        <taxon>Massilia</taxon>
    </lineage>
</organism>
<keyword evidence="5 6" id="KW-0472">Membrane</keyword>
<dbReference type="InterPro" id="IPR051461">
    <property type="entry name" value="UPF0750_membrane"/>
</dbReference>
<feature type="transmembrane region" description="Helical" evidence="6">
    <location>
        <begin position="106"/>
        <end position="125"/>
    </location>
</feature>
<dbReference type="Pfam" id="PF02588">
    <property type="entry name" value="YitT_membrane"/>
    <property type="match status" value="1"/>
</dbReference>